<reference evidence="2 3" key="1">
    <citation type="submission" date="2022-11" db="EMBL/GenBank/DDBJ databases">
        <title>Genome sequencing of Acetobacter type strain.</title>
        <authorList>
            <person name="Heo J."/>
            <person name="Lee D."/>
            <person name="Han B.-H."/>
            <person name="Hong S.-B."/>
            <person name="Kwon S.-W."/>
        </authorList>
    </citation>
    <scope>NUCLEOTIDE SEQUENCE [LARGE SCALE GENOMIC DNA]</scope>
    <source>
        <strain evidence="2 3">KACC 21253</strain>
    </source>
</reference>
<name>A0ABT3QEB6_9PROT</name>
<dbReference type="RefSeq" id="WP_086553800.1">
    <property type="nucleotide sequence ID" value="NZ_JAERKX010000007.1"/>
</dbReference>
<evidence type="ECO:0008006" key="4">
    <source>
        <dbReference type="Google" id="ProtNLM"/>
    </source>
</evidence>
<dbReference type="EMBL" id="JAPIUZ010000002">
    <property type="protein sequence ID" value="MCX2563600.1"/>
    <property type="molecule type" value="Genomic_DNA"/>
</dbReference>
<gene>
    <name evidence="2" type="ORF">OQ497_06460</name>
</gene>
<accession>A0ABT3QEB6</accession>
<evidence type="ECO:0000256" key="1">
    <source>
        <dbReference type="SAM" id="SignalP"/>
    </source>
</evidence>
<feature type="signal peptide" evidence="1">
    <location>
        <begin position="1"/>
        <end position="28"/>
    </location>
</feature>
<keyword evidence="3" id="KW-1185">Reference proteome</keyword>
<evidence type="ECO:0000313" key="3">
    <source>
        <dbReference type="Proteomes" id="UP001301152"/>
    </source>
</evidence>
<comment type="caution">
    <text evidence="2">The sequence shown here is derived from an EMBL/GenBank/DDBJ whole genome shotgun (WGS) entry which is preliminary data.</text>
</comment>
<evidence type="ECO:0000313" key="2">
    <source>
        <dbReference type="EMBL" id="MCX2563600.1"/>
    </source>
</evidence>
<keyword evidence="1" id="KW-0732">Signal</keyword>
<dbReference type="Proteomes" id="UP001301152">
    <property type="component" value="Unassembled WGS sequence"/>
</dbReference>
<proteinExistence type="predicted"/>
<organism evidence="2 3">
    <name type="scientific">Acetobacter thailandicus</name>
    <dbReference type="NCBI Taxonomy" id="1502842"/>
    <lineage>
        <taxon>Bacteria</taxon>
        <taxon>Pseudomonadati</taxon>
        <taxon>Pseudomonadota</taxon>
        <taxon>Alphaproteobacteria</taxon>
        <taxon>Acetobacterales</taxon>
        <taxon>Acetobacteraceae</taxon>
        <taxon>Acetobacter</taxon>
    </lineage>
</organism>
<protein>
    <recommendedName>
        <fullName evidence="4">DUF3471 domain-containing protein</fullName>
    </recommendedName>
</protein>
<feature type="chain" id="PRO_5045922464" description="DUF3471 domain-containing protein" evidence="1">
    <location>
        <begin position="29"/>
        <end position="138"/>
    </location>
</feature>
<sequence>MKPLPCLLCASLAAVLPLTKYTTPSAIAETPASQSMTHHYATHFFEGHWSAMSLPSVTVKATDPTNPKTSLTVILPDTLTKITGQDQFHLTRQSGSAWSARQNGLSVTFSLISDNSAMLRIDGSGEKQHLNMFLYRDE</sequence>